<protein>
    <submittedName>
        <fullName evidence="1">Uncharacterized protein</fullName>
    </submittedName>
</protein>
<dbReference type="Proteomes" id="UP000593737">
    <property type="component" value="Chromosome"/>
</dbReference>
<name>A0A7S8IZ36_9BACT</name>
<dbReference type="EMBL" id="CP047423">
    <property type="protein sequence ID" value="QPD03873.1"/>
    <property type="molecule type" value="Genomic_DNA"/>
</dbReference>
<organism evidence="1 2">
    <name type="scientific">Candidatus Nitrospira kreftii</name>
    <dbReference type="NCBI Taxonomy" id="2652173"/>
    <lineage>
        <taxon>Bacteria</taxon>
        <taxon>Pseudomonadati</taxon>
        <taxon>Nitrospirota</taxon>
        <taxon>Nitrospiria</taxon>
        <taxon>Nitrospirales</taxon>
        <taxon>Nitrospiraceae</taxon>
        <taxon>Nitrospira</taxon>
    </lineage>
</organism>
<reference evidence="1 2" key="1">
    <citation type="journal article" date="2020" name="ISME J.">
        <title>Enrichment and physiological characterization of a novel comammox Nitrospira indicates ammonium inhibition of complete nitrification.</title>
        <authorList>
            <person name="Sakoula D."/>
            <person name="Koch H."/>
            <person name="Frank J."/>
            <person name="Jetten M.S.M."/>
            <person name="van Kessel M.A.H.J."/>
            <person name="Lucker S."/>
        </authorList>
    </citation>
    <scope>NUCLEOTIDE SEQUENCE [LARGE SCALE GENOMIC DNA]</scope>
    <source>
        <strain evidence="1">Comreactor17</strain>
    </source>
</reference>
<accession>A0A7S8IZ36</accession>
<gene>
    <name evidence="1" type="ORF">Nkreftii_001647</name>
</gene>
<proteinExistence type="predicted"/>
<sequence length="109" mass="11963">MGSPGEQALQGAISAISQSDPLIKLLQQVRLGRMKPTDAGLLAVTESWLDAYEKALNTEGLREFDLRRLNPAPRLMVLFEVGVLTEDHPGVMALKDSYNRMLARAADRG</sequence>
<evidence type="ECO:0000313" key="2">
    <source>
        <dbReference type="Proteomes" id="UP000593737"/>
    </source>
</evidence>
<dbReference type="KEGG" id="nkf:Nkreftii_001647"/>
<dbReference type="AlphaFoldDB" id="A0A7S8IZ36"/>
<evidence type="ECO:0000313" key="1">
    <source>
        <dbReference type="EMBL" id="QPD03873.1"/>
    </source>
</evidence>